<dbReference type="AlphaFoldDB" id="A0A370L901"/>
<sequence length="157" mass="17675">MSERSVTHATFTIERLYDASRTRVFAAWAEPAAKQRWFACHGDWTSGPHQLDFAIGGREHLSTRDSEGVDHIYDAIYQDIIPGERIVYAYQMHLGTRRISVSLATVEFRSEGKGTRLVFTEQAAFLDGYDRPDERKLGTRAGLENLAAELQRQAAAA</sequence>
<dbReference type="Pfam" id="PF08327">
    <property type="entry name" value="AHSA1"/>
    <property type="match status" value="1"/>
</dbReference>
<dbReference type="RefSeq" id="WP_114828631.1">
    <property type="nucleotide sequence ID" value="NZ_QQTO01000001.1"/>
</dbReference>
<dbReference type="InterPro" id="IPR013538">
    <property type="entry name" value="ASHA1/2-like_C"/>
</dbReference>
<dbReference type="CDD" id="cd08900">
    <property type="entry name" value="SRPBCC_CalC_Aha1-like_7"/>
    <property type="match status" value="1"/>
</dbReference>
<dbReference type="Gene3D" id="3.30.530.20">
    <property type="match status" value="1"/>
</dbReference>
<evidence type="ECO:0000256" key="1">
    <source>
        <dbReference type="ARBA" id="ARBA00006817"/>
    </source>
</evidence>
<dbReference type="InterPro" id="IPR023393">
    <property type="entry name" value="START-like_dom_sf"/>
</dbReference>
<organism evidence="3 4">
    <name type="scientific">Bosea caraganae</name>
    <dbReference type="NCBI Taxonomy" id="2763117"/>
    <lineage>
        <taxon>Bacteria</taxon>
        <taxon>Pseudomonadati</taxon>
        <taxon>Pseudomonadota</taxon>
        <taxon>Alphaproteobacteria</taxon>
        <taxon>Hyphomicrobiales</taxon>
        <taxon>Boseaceae</taxon>
        <taxon>Bosea</taxon>
    </lineage>
</organism>
<reference evidence="4" key="1">
    <citation type="submission" date="2018-07" db="EMBL/GenBank/DDBJ databases">
        <authorList>
            <person name="Safronova V.I."/>
            <person name="Chirak E.R."/>
            <person name="Sazanova A.L."/>
        </authorList>
    </citation>
    <scope>NUCLEOTIDE SEQUENCE [LARGE SCALE GENOMIC DNA]</scope>
    <source>
        <strain evidence="4">RCAM04685</strain>
    </source>
</reference>
<protein>
    <recommendedName>
        <fullName evidence="2">Activator of Hsp90 ATPase homologue 1/2-like C-terminal domain-containing protein</fullName>
    </recommendedName>
</protein>
<dbReference type="EMBL" id="QQTP01000003">
    <property type="protein sequence ID" value="RDJ26747.1"/>
    <property type="molecule type" value="Genomic_DNA"/>
</dbReference>
<dbReference type="OrthoDB" id="9803476at2"/>
<comment type="similarity">
    <text evidence="1">Belongs to the AHA1 family.</text>
</comment>
<proteinExistence type="inferred from homology"/>
<gene>
    <name evidence="3" type="ORF">DWE98_07800</name>
</gene>
<keyword evidence="4" id="KW-1185">Reference proteome</keyword>
<feature type="domain" description="Activator of Hsp90 ATPase homologue 1/2-like C-terminal" evidence="2">
    <location>
        <begin position="18"/>
        <end position="151"/>
    </location>
</feature>
<evidence type="ECO:0000313" key="3">
    <source>
        <dbReference type="EMBL" id="RDJ26747.1"/>
    </source>
</evidence>
<accession>A0A370L901</accession>
<evidence type="ECO:0000259" key="2">
    <source>
        <dbReference type="Pfam" id="PF08327"/>
    </source>
</evidence>
<dbReference type="SUPFAM" id="SSF55961">
    <property type="entry name" value="Bet v1-like"/>
    <property type="match status" value="1"/>
</dbReference>
<evidence type="ECO:0000313" key="4">
    <source>
        <dbReference type="Proteomes" id="UP000255207"/>
    </source>
</evidence>
<name>A0A370L901_9HYPH</name>
<comment type="caution">
    <text evidence="3">The sequence shown here is derived from an EMBL/GenBank/DDBJ whole genome shotgun (WGS) entry which is preliminary data.</text>
</comment>
<dbReference type="Proteomes" id="UP000255207">
    <property type="component" value="Unassembled WGS sequence"/>
</dbReference>